<organism evidence="2 3">
    <name type="scientific">Salinicola rhizosphaerae</name>
    <dbReference type="NCBI Taxonomy" id="1443141"/>
    <lineage>
        <taxon>Bacteria</taxon>
        <taxon>Pseudomonadati</taxon>
        <taxon>Pseudomonadota</taxon>
        <taxon>Gammaproteobacteria</taxon>
        <taxon>Oceanospirillales</taxon>
        <taxon>Halomonadaceae</taxon>
        <taxon>Salinicola</taxon>
    </lineage>
</organism>
<feature type="compositionally biased region" description="Basic and acidic residues" evidence="1">
    <location>
        <begin position="1"/>
        <end position="10"/>
    </location>
</feature>
<evidence type="ECO:0000256" key="1">
    <source>
        <dbReference type="SAM" id="MobiDB-lite"/>
    </source>
</evidence>
<sequence length="50" mass="5596">MSPHPIRDNALKAALRSPQFRQQQQKPRKGKGSYTRKGRAPQGGRHCQAA</sequence>
<comment type="caution">
    <text evidence="2">The sequence shown here is derived from an EMBL/GenBank/DDBJ whole genome shotgun (WGS) entry which is preliminary data.</text>
</comment>
<feature type="compositionally biased region" description="Basic residues" evidence="1">
    <location>
        <begin position="26"/>
        <end position="39"/>
    </location>
</feature>
<feature type="region of interest" description="Disordered" evidence="1">
    <location>
        <begin position="1"/>
        <end position="50"/>
    </location>
</feature>
<reference evidence="3" key="1">
    <citation type="journal article" date="2019" name="Int. J. Syst. Evol. Microbiol.">
        <title>The Global Catalogue of Microorganisms (GCM) 10K type strain sequencing project: providing services to taxonomists for standard genome sequencing and annotation.</title>
        <authorList>
            <consortium name="The Broad Institute Genomics Platform"/>
            <consortium name="The Broad Institute Genome Sequencing Center for Infectious Disease"/>
            <person name="Wu L."/>
            <person name="Ma J."/>
        </authorList>
    </citation>
    <scope>NUCLEOTIDE SEQUENCE [LARGE SCALE GENOMIC DNA]</scope>
    <source>
        <strain evidence="3">KCTC 32998</strain>
    </source>
</reference>
<feature type="compositionally biased region" description="Low complexity" evidence="1">
    <location>
        <begin position="16"/>
        <end position="25"/>
    </location>
</feature>
<evidence type="ECO:0000313" key="3">
    <source>
        <dbReference type="Proteomes" id="UP000646745"/>
    </source>
</evidence>
<dbReference type="Pfam" id="PF03889">
    <property type="entry name" value="ArfA"/>
    <property type="match status" value="1"/>
</dbReference>
<evidence type="ECO:0008006" key="4">
    <source>
        <dbReference type="Google" id="ProtNLM"/>
    </source>
</evidence>
<name>A0ABQ3DQ87_9GAMM</name>
<dbReference type="Proteomes" id="UP000646745">
    <property type="component" value="Unassembled WGS sequence"/>
</dbReference>
<dbReference type="RefSeq" id="WP_189443205.1">
    <property type="nucleotide sequence ID" value="NZ_BMZI01000002.1"/>
</dbReference>
<dbReference type="InterPro" id="IPR005589">
    <property type="entry name" value="ArfA"/>
</dbReference>
<keyword evidence="3" id="KW-1185">Reference proteome</keyword>
<proteinExistence type="predicted"/>
<evidence type="ECO:0000313" key="2">
    <source>
        <dbReference type="EMBL" id="GHB11782.1"/>
    </source>
</evidence>
<accession>A0ABQ3DQ87</accession>
<protein>
    <recommendedName>
        <fullName evidence="4">Ribosome alternative rescue factor ArfA</fullName>
    </recommendedName>
</protein>
<gene>
    <name evidence="2" type="ORF">GCM10009038_06670</name>
</gene>
<dbReference type="EMBL" id="BMZI01000002">
    <property type="protein sequence ID" value="GHB11782.1"/>
    <property type="molecule type" value="Genomic_DNA"/>
</dbReference>